<dbReference type="InterPro" id="IPR036397">
    <property type="entry name" value="RNaseH_sf"/>
</dbReference>
<dbReference type="PANTHER" id="PTHR47723">
    <property type="entry name" value="OS05G0353850 PROTEIN"/>
    <property type="match status" value="1"/>
</dbReference>
<reference evidence="2 3" key="1">
    <citation type="journal article" date="2018" name="Front. Plant Sci.">
        <title>Red Clover (Trifolium pratense) and Zigzag Clover (T. medium) - A Picture of Genomic Similarities and Differences.</title>
        <authorList>
            <person name="Dluhosova J."/>
            <person name="Istvanek J."/>
            <person name="Nedelnik J."/>
            <person name="Repkova J."/>
        </authorList>
    </citation>
    <scope>NUCLEOTIDE SEQUENCE [LARGE SCALE GENOMIC DNA]</scope>
    <source>
        <strain evidence="3">cv. 10/8</strain>
        <tissue evidence="2">Leaf</tissue>
    </source>
</reference>
<feature type="non-terminal residue" evidence="2">
    <location>
        <position position="66"/>
    </location>
</feature>
<dbReference type="InterPro" id="IPR002156">
    <property type="entry name" value="RNaseH_domain"/>
</dbReference>
<dbReference type="GO" id="GO:0003676">
    <property type="term" value="F:nucleic acid binding"/>
    <property type="evidence" value="ECO:0007669"/>
    <property type="project" value="InterPro"/>
</dbReference>
<sequence length="66" mass="7346">MIRWNAPREGFIKLNTDGACRSDQIAGCGGVIRSSQDEWIRGYAKNVSRCNAFVAELWGVLEGLRC</sequence>
<feature type="domain" description="RNase H type-1" evidence="1">
    <location>
        <begin position="15"/>
        <end position="66"/>
    </location>
</feature>
<dbReference type="Gene3D" id="3.30.420.10">
    <property type="entry name" value="Ribonuclease H-like superfamily/Ribonuclease H"/>
    <property type="match status" value="1"/>
</dbReference>
<proteinExistence type="predicted"/>
<organism evidence="2 3">
    <name type="scientific">Trifolium medium</name>
    <dbReference type="NCBI Taxonomy" id="97028"/>
    <lineage>
        <taxon>Eukaryota</taxon>
        <taxon>Viridiplantae</taxon>
        <taxon>Streptophyta</taxon>
        <taxon>Embryophyta</taxon>
        <taxon>Tracheophyta</taxon>
        <taxon>Spermatophyta</taxon>
        <taxon>Magnoliopsida</taxon>
        <taxon>eudicotyledons</taxon>
        <taxon>Gunneridae</taxon>
        <taxon>Pentapetalae</taxon>
        <taxon>rosids</taxon>
        <taxon>fabids</taxon>
        <taxon>Fabales</taxon>
        <taxon>Fabaceae</taxon>
        <taxon>Papilionoideae</taxon>
        <taxon>50 kb inversion clade</taxon>
        <taxon>NPAAA clade</taxon>
        <taxon>Hologalegina</taxon>
        <taxon>IRL clade</taxon>
        <taxon>Trifolieae</taxon>
        <taxon>Trifolium</taxon>
    </lineage>
</organism>
<dbReference type="Proteomes" id="UP000265520">
    <property type="component" value="Unassembled WGS sequence"/>
</dbReference>
<dbReference type="Pfam" id="PF13456">
    <property type="entry name" value="RVT_3"/>
    <property type="match status" value="1"/>
</dbReference>
<dbReference type="SUPFAM" id="SSF53098">
    <property type="entry name" value="Ribonuclease H-like"/>
    <property type="match status" value="1"/>
</dbReference>
<evidence type="ECO:0000313" key="3">
    <source>
        <dbReference type="Proteomes" id="UP000265520"/>
    </source>
</evidence>
<evidence type="ECO:0000313" key="2">
    <source>
        <dbReference type="EMBL" id="MCI59033.1"/>
    </source>
</evidence>
<dbReference type="GO" id="GO:0004523">
    <property type="term" value="F:RNA-DNA hybrid ribonuclease activity"/>
    <property type="evidence" value="ECO:0007669"/>
    <property type="project" value="InterPro"/>
</dbReference>
<dbReference type="AlphaFoldDB" id="A0A392TCZ9"/>
<dbReference type="InterPro" id="IPR012337">
    <property type="entry name" value="RNaseH-like_sf"/>
</dbReference>
<keyword evidence="3" id="KW-1185">Reference proteome</keyword>
<name>A0A392TCZ9_9FABA</name>
<comment type="caution">
    <text evidence="2">The sequence shown here is derived from an EMBL/GenBank/DDBJ whole genome shotgun (WGS) entry which is preliminary data.</text>
</comment>
<dbReference type="CDD" id="cd06222">
    <property type="entry name" value="RNase_H_like"/>
    <property type="match status" value="1"/>
</dbReference>
<dbReference type="EMBL" id="LXQA010556010">
    <property type="protein sequence ID" value="MCI59033.1"/>
    <property type="molecule type" value="Genomic_DNA"/>
</dbReference>
<dbReference type="InterPro" id="IPR053151">
    <property type="entry name" value="RNase_H-like"/>
</dbReference>
<evidence type="ECO:0000259" key="1">
    <source>
        <dbReference type="Pfam" id="PF13456"/>
    </source>
</evidence>
<dbReference type="PANTHER" id="PTHR47723:SF19">
    <property type="entry name" value="POLYNUCLEOTIDYL TRANSFERASE, RIBONUCLEASE H-LIKE SUPERFAMILY PROTEIN"/>
    <property type="match status" value="1"/>
</dbReference>
<protein>
    <submittedName>
        <fullName evidence="2">Ribonuclease H protein</fullName>
    </submittedName>
</protein>
<dbReference type="InterPro" id="IPR044730">
    <property type="entry name" value="RNase_H-like_dom_plant"/>
</dbReference>
<accession>A0A392TCZ9</accession>